<evidence type="ECO:0000256" key="7">
    <source>
        <dbReference type="ARBA" id="ARBA00022833"/>
    </source>
</evidence>
<keyword evidence="13" id="KW-1185">Reference proteome</keyword>
<dbReference type="SUPFAM" id="SSF51069">
    <property type="entry name" value="Carbonic anhydrase"/>
    <property type="match status" value="1"/>
</dbReference>
<dbReference type="Gramene" id="C.cajan_28654.t">
    <property type="protein sequence ID" value="C.cajan_28654.t"/>
    <property type="gene ID" value="C.cajan_28654"/>
</dbReference>
<dbReference type="PROSITE" id="PS00162">
    <property type="entry name" value="ALPHA_CA_1"/>
    <property type="match status" value="1"/>
</dbReference>
<evidence type="ECO:0000256" key="4">
    <source>
        <dbReference type="ARBA" id="ARBA00006365"/>
    </source>
</evidence>
<dbReference type="EC" id="4.2.1.1" evidence="5 10"/>
<dbReference type="PROSITE" id="PS51144">
    <property type="entry name" value="ALPHA_CA_2"/>
    <property type="match status" value="1"/>
</dbReference>
<dbReference type="GO" id="GO:0004089">
    <property type="term" value="F:carbonate dehydratase activity"/>
    <property type="evidence" value="ECO:0007669"/>
    <property type="project" value="UniProtKB-UniRule"/>
</dbReference>
<evidence type="ECO:0000256" key="5">
    <source>
        <dbReference type="ARBA" id="ARBA00012925"/>
    </source>
</evidence>
<dbReference type="GO" id="GO:0009570">
    <property type="term" value="C:chloroplast stroma"/>
    <property type="evidence" value="ECO:0007669"/>
    <property type="project" value="UniProtKB-SubCell"/>
</dbReference>
<dbReference type="GO" id="GO:0006730">
    <property type="term" value="P:one-carbon metabolic process"/>
    <property type="evidence" value="ECO:0007669"/>
    <property type="project" value="TreeGrafter"/>
</dbReference>
<name>A0A151S5I8_CAJCA</name>
<dbReference type="InterPro" id="IPR041891">
    <property type="entry name" value="Alpha_CA_prokaryot-like"/>
</dbReference>
<proteinExistence type="inferred from homology"/>
<dbReference type="PANTHER" id="PTHR18952">
    <property type="entry name" value="CARBONIC ANHYDRASE"/>
    <property type="match status" value="1"/>
</dbReference>
<feature type="domain" description="Alpha-carbonic anhydrase" evidence="11">
    <location>
        <begin position="1"/>
        <end position="169"/>
    </location>
</feature>
<dbReference type="Gene3D" id="3.10.200.10">
    <property type="entry name" value="Alpha carbonic anhydrase"/>
    <property type="match status" value="1"/>
</dbReference>
<dbReference type="GO" id="GO:0010037">
    <property type="term" value="P:response to carbon dioxide"/>
    <property type="evidence" value="ECO:0007669"/>
    <property type="project" value="EnsemblPlants"/>
</dbReference>
<evidence type="ECO:0000259" key="11">
    <source>
        <dbReference type="PROSITE" id="PS51144"/>
    </source>
</evidence>
<dbReference type="OMA" id="RIMCETH"/>
<comment type="subcellular location">
    <subcellularLocation>
        <location evidence="3">Plastid</location>
        <location evidence="3">Chloroplast stroma</location>
    </subcellularLocation>
</comment>
<organism evidence="12 13">
    <name type="scientific">Cajanus cajan</name>
    <name type="common">Pigeon pea</name>
    <name type="synonym">Cajanus indicus</name>
    <dbReference type="NCBI Taxonomy" id="3821"/>
    <lineage>
        <taxon>Eukaryota</taxon>
        <taxon>Viridiplantae</taxon>
        <taxon>Streptophyta</taxon>
        <taxon>Embryophyta</taxon>
        <taxon>Tracheophyta</taxon>
        <taxon>Spermatophyta</taxon>
        <taxon>Magnoliopsida</taxon>
        <taxon>eudicotyledons</taxon>
        <taxon>Gunneridae</taxon>
        <taxon>Pentapetalae</taxon>
        <taxon>rosids</taxon>
        <taxon>fabids</taxon>
        <taxon>Fabales</taxon>
        <taxon>Fabaceae</taxon>
        <taxon>Papilionoideae</taxon>
        <taxon>50 kb inversion clade</taxon>
        <taxon>NPAAA clade</taxon>
        <taxon>indigoferoid/millettioid clade</taxon>
        <taxon>Phaseoleae</taxon>
        <taxon>Cajanus</taxon>
    </lineage>
</organism>
<evidence type="ECO:0000256" key="10">
    <source>
        <dbReference type="RuleBase" id="RU367011"/>
    </source>
</evidence>
<dbReference type="GO" id="GO:0008270">
    <property type="term" value="F:zinc ion binding"/>
    <property type="evidence" value="ECO:0007669"/>
    <property type="project" value="UniProtKB-UniRule"/>
</dbReference>
<dbReference type="Proteomes" id="UP000075243">
    <property type="component" value="Unassembled WGS sequence"/>
</dbReference>
<comment type="cofactor">
    <cofactor evidence="1 10">
        <name>Zn(2+)</name>
        <dbReference type="ChEBI" id="CHEBI:29105"/>
    </cofactor>
</comment>
<evidence type="ECO:0000313" key="12">
    <source>
        <dbReference type="EMBL" id="KYP50034.1"/>
    </source>
</evidence>
<accession>A0A151S5I8</accession>
<sequence>MVNWTENAGYIIINGTQYQLIQCHWHSPSEHTINGIRYDLELHLVHISSNENIAVIGLLYETGNQDQFISTIEDDLRLMAANITNITQLGVVDPEQIAGITGDKYFRYNGSLTVPPCHENVTWTVYTKQNKTAGREQIKLLQAAVNGDETYTNSRPLQQLNNRSVLLYVPKDREGY</sequence>
<dbReference type="SMART" id="SM01057">
    <property type="entry name" value="Carb_anhydrase"/>
    <property type="match status" value="1"/>
</dbReference>
<evidence type="ECO:0000313" key="13">
    <source>
        <dbReference type="Proteomes" id="UP000075243"/>
    </source>
</evidence>
<dbReference type="PANTHER" id="PTHR18952:SF208">
    <property type="entry name" value="CARBONIC ANHYDRASE XA-RELATED"/>
    <property type="match status" value="1"/>
</dbReference>
<dbReference type="Pfam" id="PF00194">
    <property type="entry name" value="Carb_anhydrase"/>
    <property type="match status" value="1"/>
</dbReference>
<evidence type="ECO:0000256" key="6">
    <source>
        <dbReference type="ARBA" id="ARBA00022723"/>
    </source>
</evidence>
<protein>
    <recommendedName>
        <fullName evidence="5 10">Carbonic anhydrase</fullName>
        <ecNumber evidence="5 10">4.2.1.1</ecNumber>
    </recommendedName>
</protein>
<dbReference type="CDD" id="cd03124">
    <property type="entry name" value="alpha_CA_prokaryotic_like"/>
    <property type="match status" value="1"/>
</dbReference>
<evidence type="ECO:0000256" key="1">
    <source>
        <dbReference type="ARBA" id="ARBA00001947"/>
    </source>
</evidence>
<dbReference type="EMBL" id="KQ483463">
    <property type="protein sequence ID" value="KYP50034.1"/>
    <property type="molecule type" value="Genomic_DNA"/>
</dbReference>
<evidence type="ECO:0000256" key="3">
    <source>
        <dbReference type="ARBA" id="ARBA00004470"/>
    </source>
</evidence>
<comment type="similarity">
    <text evidence="10">Belongs to the alpha-carbonic anhydrase family.</text>
</comment>
<dbReference type="InterPro" id="IPR001148">
    <property type="entry name" value="CA_dom"/>
</dbReference>
<comment type="catalytic activity">
    <reaction evidence="9 10">
        <text>hydrogencarbonate + H(+) = CO2 + H2O</text>
        <dbReference type="Rhea" id="RHEA:10748"/>
        <dbReference type="ChEBI" id="CHEBI:15377"/>
        <dbReference type="ChEBI" id="CHEBI:15378"/>
        <dbReference type="ChEBI" id="CHEBI:16526"/>
        <dbReference type="ChEBI" id="CHEBI:17544"/>
        <dbReference type="EC" id="4.2.1.1"/>
    </reaction>
</comment>
<evidence type="ECO:0000256" key="2">
    <source>
        <dbReference type="ARBA" id="ARBA00002904"/>
    </source>
</evidence>
<keyword evidence="7 10" id="KW-0862">Zinc</keyword>
<evidence type="ECO:0000256" key="9">
    <source>
        <dbReference type="ARBA" id="ARBA00048348"/>
    </source>
</evidence>
<comment type="function">
    <text evidence="2 10">Reversible hydration of carbon dioxide.</text>
</comment>
<dbReference type="InterPro" id="IPR023561">
    <property type="entry name" value="Carbonic_anhydrase_a-class"/>
</dbReference>
<dbReference type="InterPro" id="IPR018338">
    <property type="entry name" value="Carbonic_anhydrase_a-class_CS"/>
</dbReference>
<keyword evidence="8 10" id="KW-0456">Lyase</keyword>
<gene>
    <name evidence="12" type="ORF">KK1_028189</name>
</gene>
<dbReference type="AlphaFoldDB" id="A0A151S5I8"/>
<comment type="similarity">
    <text evidence="4">Belongs to the alpha-class carbonic anhydrase family.</text>
</comment>
<dbReference type="InterPro" id="IPR036398">
    <property type="entry name" value="CA_dom_sf"/>
</dbReference>
<dbReference type="STRING" id="3821.A0A151S5I8"/>
<reference evidence="12" key="1">
    <citation type="journal article" date="2012" name="Nat. Biotechnol.">
        <title>Draft genome sequence of pigeonpea (Cajanus cajan), an orphan legume crop of resource-poor farmers.</title>
        <authorList>
            <person name="Varshney R.K."/>
            <person name="Chen W."/>
            <person name="Li Y."/>
            <person name="Bharti A.K."/>
            <person name="Saxena R.K."/>
            <person name="Schlueter J.A."/>
            <person name="Donoghue M.T."/>
            <person name="Azam S."/>
            <person name="Fan G."/>
            <person name="Whaley A.M."/>
            <person name="Farmer A.D."/>
            <person name="Sheridan J."/>
            <person name="Iwata A."/>
            <person name="Tuteja R."/>
            <person name="Penmetsa R.V."/>
            <person name="Wu W."/>
            <person name="Upadhyaya H.D."/>
            <person name="Yang S.P."/>
            <person name="Shah T."/>
            <person name="Saxena K.B."/>
            <person name="Michael T."/>
            <person name="McCombie W.R."/>
            <person name="Yang B."/>
            <person name="Zhang G."/>
            <person name="Yang H."/>
            <person name="Wang J."/>
            <person name="Spillane C."/>
            <person name="Cook D.R."/>
            <person name="May G.D."/>
            <person name="Xu X."/>
            <person name="Jackson S.A."/>
        </authorList>
    </citation>
    <scope>NUCLEOTIDE SEQUENCE [LARGE SCALE GENOMIC DNA]</scope>
</reference>
<keyword evidence="6 10" id="KW-0479">Metal-binding</keyword>
<evidence type="ECO:0000256" key="8">
    <source>
        <dbReference type="ARBA" id="ARBA00023239"/>
    </source>
</evidence>